<keyword evidence="2" id="KW-1185">Reference proteome</keyword>
<dbReference type="EMBL" id="SOEY01000006">
    <property type="protein sequence ID" value="TFB76471.1"/>
    <property type="molecule type" value="Genomic_DNA"/>
</dbReference>
<evidence type="ECO:0008006" key="3">
    <source>
        <dbReference type="Google" id="ProtNLM"/>
    </source>
</evidence>
<evidence type="ECO:0000313" key="1">
    <source>
        <dbReference type="EMBL" id="TFB76471.1"/>
    </source>
</evidence>
<dbReference type="Proteomes" id="UP000298173">
    <property type="component" value="Unassembled WGS sequence"/>
</dbReference>
<organism evidence="1 2">
    <name type="scientific">Cryobacterium glaciale</name>
    <dbReference type="NCBI Taxonomy" id="1259145"/>
    <lineage>
        <taxon>Bacteria</taxon>
        <taxon>Bacillati</taxon>
        <taxon>Actinomycetota</taxon>
        <taxon>Actinomycetes</taxon>
        <taxon>Micrococcales</taxon>
        <taxon>Microbacteriaceae</taxon>
        <taxon>Cryobacterium</taxon>
    </lineage>
</organism>
<dbReference type="AlphaFoldDB" id="A0A4R8V4K8"/>
<evidence type="ECO:0000313" key="2">
    <source>
        <dbReference type="Proteomes" id="UP000298173"/>
    </source>
</evidence>
<accession>A0A4R8V4K8</accession>
<reference evidence="1 2" key="1">
    <citation type="submission" date="2019-03" db="EMBL/GenBank/DDBJ databases">
        <title>Genomics of glacier-inhabiting Cryobacterium strains.</title>
        <authorList>
            <person name="Liu Q."/>
            <person name="Xin Y.-H."/>
        </authorList>
    </citation>
    <scope>NUCLEOTIDE SEQUENCE [LARGE SCALE GENOMIC DNA]</scope>
    <source>
        <strain evidence="1 2">HLT2-23</strain>
    </source>
</reference>
<name>A0A4R8V4K8_9MICO</name>
<protein>
    <recommendedName>
        <fullName evidence="3">Core-binding (CB) domain-containing protein</fullName>
    </recommendedName>
</protein>
<sequence length="235" mass="25031">MNVSVSGPFESWAAGLERYLAGSAYAPTSIGSRMRLFAHLSGWCSTEHLSAAQLVSAVIDRFLIARKKTHVDLSSTGQLAPLLTFLRSVGAIPSATACVAAPVGPVDAVLDRWAAFLLGDRALFPTTVVYYRALAAPFVVSRLRGSVLEWDTVDAKVVAEFVSSTIPQLSVGTAKLTITALRSLLRYLFLSSAHVPCSGVVLGFSRHPVDVGSHRAMVSENCLGISREDTTHDGS</sequence>
<proteinExistence type="predicted"/>
<gene>
    <name evidence="1" type="ORF">E3O06_03755</name>
</gene>
<comment type="caution">
    <text evidence="1">The sequence shown here is derived from an EMBL/GenBank/DDBJ whole genome shotgun (WGS) entry which is preliminary data.</text>
</comment>